<evidence type="ECO:0008006" key="4">
    <source>
        <dbReference type="Google" id="ProtNLM"/>
    </source>
</evidence>
<feature type="signal peptide" evidence="1">
    <location>
        <begin position="1"/>
        <end position="17"/>
    </location>
</feature>
<keyword evidence="3" id="KW-1185">Reference proteome</keyword>
<organism evidence="2 3">
    <name type="scientific">Mycena albidolilacea</name>
    <dbReference type="NCBI Taxonomy" id="1033008"/>
    <lineage>
        <taxon>Eukaryota</taxon>
        <taxon>Fungi</taxon>
        <taxon>Dikarya</taxon>
        <taxon>Basidiomycota</taxon>
        <taxon>Agaricomycotina</taxon>
        <taxon>Agaricomycetes</taxon>
        <taxon>Agaricomycetidae</taxon>
        <taxon>Agaricales</taxon>
        <taxon>Marasmiineae</taxon>
        <taxon>Mycenaceae</taxon>
        <taxon>Mycena</taxon>
    </lineage>
</organism>
<dbReference type="AlphaFoldDB" id="A0AAD7AQS8"/>
<accession>A0AAD7AQS8</accession>
<evidence type="ECO:0000313" key="3">
    <source>
        <dbReference type="Proteomes" id="UP001218218"/>
    </source>
</evidence>
<evidence type="ECO:0000256" key="1">
    <source>
        <dbReference type="SAM" id="SignalP"/>
    </source>
</evidence>
<comment type="caution">
    <text evidence="2">The sequence shown here is derived from an EMBL/GenBank/DDBJ whole genome shotgun (WGS) entry which is preliminary data.</text>
</comment>
<dbReference type="EMBL" id="JARIHO010000002">
    <property type="protein sequence ID" value="KAJ7366104.1"/>
    <property type="molecule type" value="Genomic_DNA"/>
</dbReference>
<dbReference type="Proteomes" id="UP001218218">
    <property type="component" value="Unassembled WGS sequence"/>
</dbReference>
<reference evidence="2" key="1">
    <citation type="submission" date="2023-03" db="EMBL/GenBank/DDBJ databases">
        <title>Massive genome expansion in bonnet fungi (Mycena s.s.) driven by repeated elements and novel gene families across ecological guilds.</title>
        <authorList>
            <consortium name="Lawrence Berkeley National Laboratory"/>
            <person name="Harder C.B."/>
            <person name="Miyauchi S."/>
            <person name="Viragh M."/>
            <person name="Kuo A."/>
            <person name="Thoen E."/>
            <person name="Andreopoulos B."/>
            <person name="Lu D."/>
            <person name="Skrede I."/>
            <person name="Drula E."/>
            <person name="Henrissat B."/>
            <person name="Morin E."/>
            <person name="Kohler A."/>
            <person name="Barry K."/>
            <person name="LaButti K."/>
            <person name="Morin E."/>
            <person name="Salamov A."/>
            <person name="Lipzen A."/>
            <person name="Mereny Z."/>
            <person name="Hegedus B."/>
            <person name="Baldrian P."/>
            <person name="Stursova M."/>
            <person name="Weitz H."/>
            <person name="Taylor A."/>
            <person name="Grigoriev I.V."/>
            <person name="Nagy L.G."/>
            <person name="Martin F."/>
            <person name="Kauserud H."/>
        </authorList>
    </citation>
    <scope>NUCLEOTIDE SEQUENCE</scope>
    <source>
        <strain evidence="2">CBHHK002</strain>
    </source>
</reference>
<dbReference type="Gene3D" id="3.50.4.10">
    <property type="entry name" value="Hepatocyte Growth Factor"/>
    <property type="match status" value="1"/>
</dbReference>
<keyword evidence="1" id="KW-0732">Signal</keyword>
<proteinExistence type="predicted"/>
<gene>
    <name evidence="2" type="ORF">DFH08DRAFT_1071727</name>
</gene>
<evidence type="ECO:0000313" key="2">
    <source>
        <dbReference type="EMBL" id="KAJ7366104.1"/>
    </source>
</evidence>
<feature type="chain" id="PRO_5041998970" description="Apple domain-containing protein" evidence="1">
    <location>
        <begin position="18"/>
        <end position="131"/>
    </location>
</feature>
<protein>
    <recommendedName>
        <fullName evidence="4">Apple domain-containing protein</fullName>
    </recommendedName>
</protein>
<sequence>MLTLSTFATLFVSFTLAANASPSAQLAPDVGGVFAVYPGWDMDNGGATTFGGTELACLQACSASATCVAYAYVPYGGSNTGPGVAACNLKTAVTLSAFKTQPNDISVGLIGGCGTFAPVGPTRCFTVTVPA</sequence>
<name>A0AAD7AQS8_9AGAR</name>